<name>X0Z7J9_9ZZZZ</name>
<sequence>MYLIYVDESGTTDIKEIEKEIEEREKSWNKEYEFDYIDLETYENDWFEGDLKIKEYEVVYWRDLWAKLSVYKEWEASNQKVLDAVEKDIKSCDECGLLVIKDKLFDDKDYITWTGKKLTIPEIISNYLEEFKQKLKQIGDGE</sequence>
<reference evidence="1" key="1">
    <citation type="journal article" date="2014" name="Front. Microbiol.">
        <title>High frequency of phylogenetically diverse reductive dehalogenase-homologous genes in deep subseafloor sedimentary metagenomes.</title>
        <authorList>
            <person name="Kawai M."/>
            <person name="Futagami T."/>
            <person name="Toyoda A."/>
            <person name="Takaki Y."/>
            <person name="Nishi S."/>
            <person name="Hori S."/>
            <person name="Arai W."/>
            <person name="Tsubouchi T."/>
            <person name="Morono Y."/>
            <person name="Uchiyama I."/>
            <person name="Ito T."/>
            <person name="Fujiyama A."/>
            <person name="Inagaki F."/>
            <person name="Takami H."/>
        </authorList>
    </citation>
    <scope>NUCLEOTIDE SEQUENCE</scope>
    <source>
        <strain evidence="1">Expedition CK06-06</strain>
    </source>
</reference>
<gene>
    <name evidence="1" type="ORF">S01H4_13656</name>
</gene>
<protein>
    <submittedName>
        <fullName evidence="1">Uncharacterized protein</fullName>
    </submittedName>
</protein>
<organism evidence="1">
    <name type="scientific">marine sediment metagenome</name>
    <dbReference type="NCBI Taxonomy" id="412755"/>
    <lineage>
        <taxon>unclassified sequences</taxon>
        <taxon>metagenomes</taxon>
        <taxon>ecological metagenomes</taxon>
    </lineage>
</organism>
<proteinExistence type="predicted"/>
<comment type="caution">
    <text evidence="1">The sequence shown here is derived from an EMBL/GenBank/DDBJ whole genome shotgun (WGS) entry which is preliminary data.</text>
</comment>
<accession>X0Z7J9</accession>
<dbReference type="EMBL" id="BART01006011">
    <property type="protein sequence ID" value="GAG56363.1"/>
    <property type="molecule type" value="Genomic_DNA"/>
</dbReference>
<dbReference type="AlphaFoldDB" id="X0Z7J9"/>
<evidence type="ECO:0000313" key="1">
    <source>
        <dbReference type="EMBL" id="GAG56363.1"/>
    </source>
</evidence>